<name>A0A4Y2CI30_ARAVE</name>
<evidence type="ECO:0000313" key="1">
    <source>
        <dbReference type="EMBL" id="GBM03408.1"/>
    </source>
</evidence>
<dbReference type="Proteomes" id="UP000499080">
    <property type="component" value="Unassembled WGS sequence"/>
</dbReference>
<sequence>MVLNSYLWYQKWKRHVMIFIEPSIAFCCNECGSSMGTQFNSCRMLGGEQQVASYLLEYSQPFSVGFETTVLSDLSIRLTCSVSRCYLQALPCMDKLNVYEKIF</sequence>
<evidence type="ECO:0000313" key="2">
    <source>
        <dbReference type="Proteomes" id="UP000499080"/>
    </source>
</evidence>
<proteinExistence type="predicted"/>
<accession>A0A4Y2CI30</accession>
<dbReference type="EMBL" id="BGPR01000191">
    <property type="protein sequence ID" value="GBM03408.1"/>
    <property type="molecule type" value="Genomic_DNA"/>
</dbReference>
<dbReference type="AlphaFoldDB" id="A0A4Y2CI30"/>
<comment type="caution">
    <text evidence="1">The sequence shown here is derived from an EMBL/GenBank/DDBJ whole genome shotgun (WGS) entry which is preliminary data.</text>
</comment>
<keyword evidence="2" id="KW-1185">Reference proteome</keyword>
<organism evidence="1 2">
    <name type="scientific">Araneus ventricosus</name>
    <name type="common">Orbweaver spider</name>
    <name type="synonym">Epeira ventricosa</name>
    <dbReference type="NCBI Taxonomy" id="182803"/>
    <lineage>
        <taxon>Eukaryota</taxon>
        <taxon>Metazoa</taxon>
        <taxon>Ecdysozoa</taxon>
        <taxon>Arthropoda</taxon>
        <taxon>Chelicerata</taxon>
        <taxon>Arachnida</taxon>
        <taxon>Araneae</taxon>
        <taxon>Araneomorphae</taxon>
        <taxon>Entelegynae</taxon>
        <taxon>Araneoidea</taxon>
        <taxon>Araneidae</taxon>
        <taxon>Araneus</taxon>
    </lineage>
</organism>
<reference evidence="1 2" key="1">
    <citation type="journal article" date="2019" name="Sci. Rep.">
        <title>Orb-weaving spider Araneus ventricosus genome elucidates the spidroin gene catalogue.</title>
        <authorList>
            <person name="Kono N."/>
            <person name="Nakamura H."/>
            <person name="Ohtoshi R."/>
            <person name="Moran D.A.P."/>
            <person name="Shinohara A."/>
            <person name="Yoshida Y."/>
            <person name="Fujiwara M."/>
            <person name="Mori M."/>
            <person name="Tomita M."/>
            <person name="Arakawa K."/>
        </authorList>
    </citation>
    <scope>NUCLEOTIDE SEQUENCE [LARGE SCALE GENOMIC DNA]</scope>
</reference>
<gene>
    <name evidence="1" type="ORF">AVEN_265451_1</name>
</gene>
<protein>
    <submittedName>
        <fullName evidence="1">Uncharacterized protein</fullName>
    </submittedName>
</protein>